<keyword evidence="2" id="KW-0732">Signal</keyword>
<organism evidence="3 4">
    <name type="scientific">Physocladia obscura</name>
    <dbReference type="NCBI Taxonomy" id="109957"/>
    <lineage>
        <taxon>Eukaryota</taxon>
        <taxon>Fungi</taxon>
        <taxon>Fungi incertae sedis</taxon>
        <taxon>Chytridiomycota</taxon>
        <taxon>Chytridiomycota incertae sedis</taxon>
        <taxon>Chytridiomycetes</taxon>
        <taxon>Chytridiales</taxon>
        <taxon>Chytriomycetaceae</taxon>
        <taxon>Physocladia</taxon>
    </lineage>
</organism>
<feature type="chain" id="PRO_5041984676" description="Protein BIG1" evidence="2">
    <location>
        <begin position="18"/>
        <end position="299"/>
    </location>
</feature>
<comment type="caution">
    <text evidence="3">The sequence shown here is derived from an EMBL/GenBank/DDBJ whole genome shotgun (WGS) entry which is preliminary data.</text>
</comment>
<evidence type="ECO:0000256" key="1">
    <source>
        <dbReference type="SAM" id="Phobius"/>
    </source>
</evidence>
<dbReference type="Proteomes" id="UP001211907">
    <property type="component" value="Unassembled WGS sequence"/>
</dbReference>
<evidence type="ECO:0000313" key="3">
    <source>
        <dbReference type="EMBL" id="KAJ3126792.1"/>
    </source>
</evidence>
<protein>
    <recommendedName>
        <fullName evidence="5">Protein BIG1</fullName>
    </recommendedName>
</protein>
<name>A0AAD5XHB9_9FUNG</name>
<evidence type="ECO:0000256" key="2">
    <source>
        <dbReference type="SAM" id="SignalP"/>
    </source>
</evidence>
<proteinExistence type="predicted"/>
<gene>
    <name evidence="3" type="ORF">HK100_010082</name>
</gene>
<reference evidence="3" key="1">
    <citation type="submission" date="2020-05" db="EMBL/GenBank/DDBJ databases">
        <title>Phylogenomic resolution of chytrid fungi.</title>
        <authorList>
            <person name="Stajich J.E."/>
            <person name="Amses K."/>
            <person name="Simmons R."/>
            <person name="Seto K."/>
            <person name="Myers J."/>
            <person name="Bonds A."/>
            <person name="Quandt C.A."/>
            <person name="Barry K."/>
            <person name="Liu P."/>
            <person name="Grigoriev I."/>
            <person name="Longcore J.E."/>
            <person name="James T.Y."/>
        </authorList>
    </citation>
    <scope>NUCLEOTIDE SEQUENCE</scope>
    <source>
        <strain evidence="3">JEL0513</strain>
    </source>
</reference>
<feature type="signal peptide" evidence="2">
    <location>
        <begin position="1"/>
        <end position="17"/>
    </location>
</feature>
<evidence type="ECO:0008006" key="5">
    <source>
        <dbReference type="Google" id="ProtNLM"/>
    </source>
</evidence>
<sequence length="299" mass="32643">MLAINVFVFAFASSVAAFDASSPFLIANVKGLSASYLKYYLAAKRRLPEMLTELYISENLVFLRSINSAHLSAVHINDALNLIPCARITLVFDQPNIHASDLARFSDTFSALKDLMRSEASITIPYTLGSSSPIDAIKEKLTASCGFDSDLSFIGSNDNLSAKSSSVSPQIFVSKLQPFYGPIQAQQLAAKSNQAEITRLIDQIKQISSAEDDFVIVFASSSSESKKSSSLAKRSAATAQNSTFVPFNSRTYIQKYVLFNMGVFEGFVPLFIVIAVSLLGVNLLRSVQSPTKFEEPTRK</sequence>
<accession>A0AAD5XHB9</accession>
<keyword evidence="1" id="KW-1133">Transmembrane helix</keyword>
<dbReference type="AlphaFoldDB" id="A0AAD5XHB9"/>
<dbReference type="EMBL" id="JADGJH010000541">
    <property type="protein sequence ID" value="KAJ3126792.1"/>
    <property type="molecule type" value="Genomic_DNA"/>
</dbReference>
<keyword evidence="1" id="KW-0472">Membrane</keyword>
<feature type="transmembrane region" description="Helical" evidence="1">
    <location>
        <begin position="256"/>
        <end position="284"/>
    </location>
</feature>
<keyword evidence="4" id="KW-1185">Reference proteome</keyword>
<evidence type="ECO:0000313" key="4">
    <source>
        <dbReference type="Proteomes" id="UP001211907"/>
    </source>
</evidence>
<keyword evidence="1" id="KW-0812">Transmembrane</keyword>